<sequence>MLEVVEIIKQMEQGYTKPYLCQADNQEEYVVKGASANGKGRICEWIAGHLGKKLDLPIPEFEIIDVPEYLISGDTDLIIEMGVGPAFASKYIPFTQEINHTLLASMRADQLRDIFIFDYWIKNEDRKFTSHGGNPNLLVDLSNQSLIVFDHNHAFDPEFNLEDFKSEHIGRNHWFQEQMDLLVIEELKAKMRSALTHLDDILNNIPQEWFSCSTVTSSLLDTIRANLEYFEDNQFWEALQ</sequence>
<dbReference type="Pfam" id="PF20613">
    <property type="entry name" value="HipA_2"/>
    <property type="match status" value="1"/>
</dbReference>
<dbReference type="AlphaFoldDB" id="A0A2K9A2D2"/>
<proteinExistence type="predicted"/>
<evidence type="ECO:0000313" key="1">
    <source>
        <dbReference type="EMBL" id="AUD78025.1"/>
    </source>
</evidence>
<protein>
    <submittedName>
        <fullName evidence="1">Uncharacterized protein</fullName>
    </submittedName>
</protein>
<dbReference type="Proteomes" id="UP000232693">
    <property type="component" value="Chromosome"/>
</dbReference>
<dbReference type="RefSeq" id="WP_106645933.1">
    <property type="nucleotide sequence ID" value="NZ_BMGO01000001.1"/>
</dbReference>
<name>A0A2K9A2D2_9GAMM</name>
<dbReference type="InterPro" id="IPR046748">
    <property type="entry name" value="HipA_2"/>
</dbReference>
<evidence type="ECO:0000313" key="2">
    <source>
        <dbReference type="Proteomes" id="UP000232693"/>
    </source>
</evidence>
<accession>A0A2K9A2D2</accession>
<reference evidence="1 2" key="1">
    <citation type="submission" date="2017-12" db="EMBL/GenBank/DDBJ databases">
        <title>Kangiella profundi FT102 completed genome.</title>
        <authorList>
            <person name="Xu J."/>
            <person name="Wang J."/>
            <person name="Lu Y."/>
        </authorList>
    </citation>
    <scope>NUCLEOTIDE SEQUENCE [LARGE SCALE GENOMIC DNA]</scope>
    <source>
        <strain evidence="1 2">FT102</strain>
    </source>
</reference>
<keyword evidence="2" id="KW-1185">Reference proteome</keyword>
<organism evidence="1 2">
    <name type="scientific">Kangiella profundi</name>
    <dbReference type="NCBI Taxonomy" id="1561924"/>
    <lineage>
        <taxon>Bacteria</taxon>
        <taxon>Pseudomonadati</taxon>
        <taxon>Pseudomonadota</taxon>
        <taxon>Gammaproteobacteria</taxon>
        <taxon>Kangiellales</taxon>
        <taxon>Kangiellaceae</taxon>
        <taxon>Kangiella</taxon>
    </lineage>
</organism>
<dbReference type="KEGG" id="kpd:CW740_01710"/>
<dbReference type="EMBL" id="CP025120">
    <property type="protein sequence ID" value="AUD78025.1"/>
    <property type="molecule type" value="Genomic_DNA"/>
</dbReference>
<gene>
    <name evidence="1" type="ORF">CW740_01710</name>
</gene>
<dbReference type="OrthoDB" id="8440774at2"/>